<evidence type="ECO:0000259" key="2">
    <source>
        <dbReference type="Pfam" id="PF25213"/>
    </source>
</evidence>
<name>A0ABD5PES1_9EURY</name>
<accession>A0ABD5PES1</accession>
<dbReference type="Proteomes" id="UP001595921">
    <property type="component" value="Unassembled WGS sequence"/>
</dbReference>
<dbReference type="Pfam" id="PF25213">
    <property type="entry name" value="HVO_A0261_N"/>
    <property type="match status" value="1"/>
</dbReference>
<comment type="caution">
    <text evidence="3">The sequence shown here is derived from an EMBL/GenBank/DDBJ whole genome shotgun (WGS) entry which is preliminary data.</text>
</comment>
<proteinExistence type="predicted"/>
<dbReference type="EMBL" id="JBHSDS010000008">
    <property type="protein sequence ID" value="MFC4359266.1"/>
    <property type="molecule type" value="Genomic_DNA"/>
</dbReference>
<sequence>MPKSGDSTELRATLHKRHKVLTALATTPQTKPQLIETVGLSRSTIDRAINTLEEIGCIERHRGDYQLTQIGRVSLTEHERYKETMDGAVRARDFLNALPDDAHIDPVFFNGVTVQAAAPHAPESALEASITQLETTDRLVGLAPVILSLYTDVLTSLVRDHGLQSEILLQESTLDSLREYYQDQFSAMDMTDHFDFYVTDQELPYALWIMERDKHPLAGITVHENGGVRGVLTNDSTDAVRWAREEYTQYLDHATRVTVDAPQ</sequence>
<dbReference type="InterPro" id="IPR036390">
    <property type="entry name" value="WH_DNA-bd_sf"/>
</dbReference>
<feature type="domain" description="HVO-A0261-like N-terminal" evidence="2">
    <location>
        <begin position="7"/>
        <end position="88"/>
    </location>
</feature>
<evidence type="ECO:0000259" key="1">
    <source>
        <dbReference type="Pfam" id="PF08350"/>
    </source>
</evidence>
<feature type="domain" description="Methanogenesis regulatory protein FilR1 middle" evidence="1">
    <location>
        <begin position="123"/>
        <end position="252"/>
    </location>
</feature>
<dbReference type="InterPro" id="IPR057527">
    <property type="entry name" value="HVO_A0261-like_N"/>
</dbReference>
<evidence type="ECO:0000313" key="3">
    <source>
        <dbReference type="EMBL" id="MFC4359266.1"/>
    </source>
</evidence>
<gene>
    <name evidence="3" type="ORF">ACFO0N_15070</name>
</gene>
<evidence type="ECO:0000313" key="4">
    <source>
        <dbReference type="Proteomes" id="UP001595921"/>
    </source>
</evidence>
<dbReference type="InterPro" id="IPR013561">
    <property type="entry name" value="FilR1_middle_dom"/>
</dbReference>
<dbReference type="Gene3D" id="1.10.10.10">
    <property type="entry name" value="Winged helix-like DNA-binding domain superfamily/Winged helix DNA-binding domain"/>
    <property type="match status" value="1"/>
</dbReference>
<protein>
    <submittedName>
        <fullName evidence="3">Helix-turn-helix transcriptional regulator</fullName>
    </submittedName>
</protein>
<keyword evidence="4" id="KW-1185">Reference proteome</keyword>
<reference evidence="3 4" key="1">
    <citation type="journal article" date="2019" name="Int. J. Syst. Evol. Microbiol.">
        <title>The Global Catalogue of Microorganisms (GCM) 10K type strain sequencing project: providing services to taxonomists for standard genome sequencing and annotation.</title>
        <authorList>
            <consortium name="The Broad Institute Genomics Platform"/>
            <consortium name="The Broad Institute Genome Sequencing Center for Infectious Disease"/>
            <person name="Wu L."/>
            <person name="Ma J."/>
        </authorList>
    </citation>
    <scope>NUCLEOTIDE SEQUENCE [LARGE SCALE GENOMIC DNA]</scope>
    <source>
        <strain evidence="3 4">CGMCC 1.12553</strain>
    </source>
</reference>
<dbReference type="RefSeq" id="WP_267622847.1">
    <property type="nucleotide sequence ID" value="NZ_JAODIW010000006.1"/>
</dbReference>
<dbReference type="SUPFAM" id="SSF46785">
    <property type="entry name" value="Winged helix' DNA-binding domain"/>
    <property type="match status" value="1"/>
</dbReference>
<dbReference type="AlphaFoldDB" id="A0ABD5PES1"/>
<dbReference type="InterPro" id="IPR036388">
    <property type="entry name" value="WH-like_DNA-bd_sf"/>
</dbReference>
<organism evidence="3 4">
    <name type="scientific">Halobium salinum</name>
    <dbReference type="NCBI Taxonomy" id="1364940"/>
    <lineage>
        <taxon>Archaea</taxon>
        <taxon>Methanobacteriati</taxon>
        <taxon>Methanobacteriota</taxon>
        <taxon>Stenosarchaea group</taxon>
        <taxon>Halobacteria</taxon>
        <taxon>Halobacteriales</taxon>
        <taxon>Haloferacaceae</taxon>
        <taxon>Halobium</taxon>
    </lineage>
</organism>
<dbReference type="Pfam" id="PF08350">
    <property type="entry name" value="FilR1_middle"/>
    <property type="match status" value="1"/>
</dbReference>